<sequence>MYQKVLVPLDGSKLAESVLPHVELKGEFRP</sequence>
<feature type="non-terminal residue" evidence="1">
    <location>
        <position position="30"/>
    </location>
</feature>
<reference evidence="1" key="1">
    <citation type="journal article" date="2014" name="Front. Microbiol.">
        <title>High frequency of phylogenetically diverse reductive dehalogenase-homologous genes in deep subseafloor sedimentary metagenomes.</title>
        <authorList>
            <person name="Kawai M."/>
            <person name="Futagami T."/>
            <person name="Toyoda A."/>
            <person name="Takaki Y."/>
            <person name="Nishi S."/>
            <person name="Hori S."/>
            <person name="Arai W."/>
            <person name="Tsubouchi T."/>
            <person name="Morono Y."/>
            <person name="Uchiyama I."/>
            <person name="Ito T."/>
            <person name="Fujiyama A."/>
            <person name="Inagaki F."/>
            <person name="Takami H."/>
        </authorList>
    </citation>
    <scope>NUCLEOTIDE SEQUENCE</scope>
    <source>
        <strain evidence="1">Expedition CK06-06</strain>
    </source>
</reference>
<organism evidence="1">
    <name type="scientific">marine sediment metagenome</name>
    <dbReference type="NCBI Taxonomy" id="412755"/>
    <lineage>
        <taxon>unclassified sequences</taxon>
        <taxon>metagenomes</taxon>
        <taxon>ecological metagenomes</taxon>
    </lineage>
</organism>
<accession>X0TIS1</accession>
<proteinExistence type="predicted"/>
<protein>
    <recommendedName>
        <fullName evidence="2">UspA domain-containing protein</fullName>
    </recommendedName>
</protein>
<name>X0TIS1_9ZZZZ</name>
<evidence type="ECO:0008006" key="2">
    <source>
        <dbReference type="Google" id="ProtNLM"/>
    </source>
</evidence>
<evidence type="ECO:0000313" key="1">
    <source>
        <dbReference type="EMBL" id="GAF93139.1"/>
    </source>
</evidence>
<gene>
    <name evidence="1" type="ORF">S01H1_22927</name>
</gene>
<dbReference type="AlphaFoldDB" id="X0TIS1"/>
<dbReference type="EMBL" id="BARS01013073">
    <property type="protein sequence ID" value="GAF93139.1"/>
    <property type="molecule type" value="Genomic_DNA"/>
</dbReference>
<comment type="caution">
    <text evidence="1">The sequence shown here is derived from an EMBL/GenBank/DDBJ whole genome shotgun (WGS) entry which is preliminary data.</text>
</comment>